<dbReference type="PANTHER" id="PTHR43881">
    <property type="entry name" value="GAMMA-GLUTAMYLTRANSPEPTIDASE (AFU_ORTHOLOGUE AFUA_4G13580)"/>
    <property type="match status" value="1"/>
</dbReference>
<keyword evidence="2" id="KW-0378">Hydrolase</keyword>
<evidence type="ECO:0000256" key="1">
    <source>
        <dbReference type="SAM" id="Phobius"/>
    </source>
</evidence>
<keyword evidence="1" id="KW-0472">Membrane</keyword>
<keyword evidence="1" id="KW-0812">Transmembrane</keyword>
<keyword evidence="3" id="KW-1185">Reference proteome</keyword>
<dbReference type="Pfam" id="PF01019">
    <property type="entry name" value="G_glu_transpept"/>
    <property type="match status" value="1"/>
</dbReference>
<sequence length="109" mass="12054">MSIEEDSTNVFGPNKLPLHSIIPAIVTEVATGDLMAVLGHVGRWMQPQGHLQVEYLSLRSYSLKINTSISLLAVFSSTLLMISKGLCLFRFVALELLFDYLPTLIGTFI</sequence>
<dbReference type="AlphaFoldDB" id="A0A8X6TY90"/>
<proteinExistence type="predicted"/>
<comment type="caution">
    <text evidence="2">The sequence shown here is derived from an EMBL/GenBank/DDBJ whole genome shotgun (WGS) entry which is preliminary data.</text>
</comment>
<dbReference type="InterPro" id="IPR043137">
    <property type="entry name" value="GGT_ssub_C"/>
</dbReference>
<dbReference type="Proteomes" id="UP000887013">
    <property type="component" value="Unassembled WGS sequence"/>
</dbReference>
<dbReference type="GO" id="GO:0016787">
    <property type="term" value="F:hydrolase activity"/>
    <property type="evidence" value="ECO:0007669"/>
    <property type="project" value="UniProtKB-KW"/>
</dbReference>
<name>A0A8X6TY90_NEPPI</name>
<dbReference type="Gene3D" id="3.60.20.40">
    <property type="match status" value="1"/>
</dbReference>
<dbReference type="SUPFAM" id="SSF56235">
    <property type="entry name" value="N-terminal nucleophile aminohydrolases (Ntn hydrolases)"/>
    <property type="match status" value="1"/>
</dbReference>
<feature type="transmembrane region" description="Helical" evidence="1">
    <location>
        <begin position="69"/>
        <end position="93"/>
    </location>
</feature>
<dbReference type="InterPro" id="IPR052896">
    <property type="entry name" value="GGT-like_enzyme"/>
</dbReference>
<protein>
    <submittedName>
        <fullName evidence="2">Glutathione hydrolase-like YwrD proenzyme</fullName>
    </submittedName>
</protein>
<evidence type="ECO:0000313" key="3">
    <source>
        <dbReference type="Proteomes" id="UP000887013"/>
    </source>
</evidence>
<dbReference type="PANTHER" id="PTHR43881:SF1">
    <property type="entry name" value="GAMMA-GLUTAMYLTRANSPEPTIDASE (AFU_ORTHOLOGUE AFUA_4G13580)"/>
    <property type="match status" value="1"/>
</dbReference>
<dbReference type="EMBL" id="BMAW01114011">
    <property type="protein sequence ID" value="GFT59824.1"/>
    <property type="molecule type" value="Genomic_DNA"/>
</dbReference>
<accession>A0A8X6TY90</accession>
<evidence type="ECO:0000313" key="2">
    <source>
        <dbReference type="EMBL" id="GFT59824.1"/>
    </source>
</evidence>
<keyword evidence="1" id="KW-1133">Transmembrane helix</keyword>
<dbReference type="InterPro" id="IPR029055">
    <property type="entry name" value="Ntn_hydrolases_N"/>
</dbReference>
<organism evidence="2 3">
    <name type="scientific">Nephila pilipes</name>
    <name type="common">Giant wood spider</name>
    <name type="synonym">Nephila maculata</name>
    <dbReference type="NCBI Taxonomy" id="299642"/>
    <lineage>
        <taxon>Eukaryota</taxon>
        <taxon>Metazoa</taxon>
        <taxon>Ecdysozoa</taxon>
        <taxon>Arthropoda</taxon>
        <taxon>Chelicerata</taxon>
        <taxon>Arachnida</taxon>
        <taxon>Araneae</taxon>
        <taxon>Araneomorphae</taxon>
        <taxon>Entelegynae</taxon>
        <taxon>Araneoidea</taxon>
        <taxon>Nephilidae</taxon>
        <taxon>Nephila</taxon>
    </lineage>
</organism>
<dbReference type="OrthoDB" id="6413471at2759"/>
<reference evidence="2" key="1">
    <citation type="submission" date="2020-08" db="EMBL/GenBank/DDBJ databases">
        <title>Multicomponent nature underlies the extraordinary mechanical properties of spider dragline silk.</title>
        <authorList>
            <person name="Kono N."/>
            <person name="Nakamura H."/>
            <person name="Mori M."/>
            <person name="Yoshida Y."/>
            <person name="Ohtoshi R."/>
            <person name="Malay A.D."/>
            <person name="Moran D.A.P."/>
            <person name="Tomita M."/>
            <person name="Numata K."/>
            <person name="Arakawa K."/>
        </authorList>
    </citation>
    <scope>NUCLEOTIDE SEQUENCE</scope>
</reference>
<gene>
    <name evidence="2" type="primary">ywrD_8</name>
    <name evidence="2" type="ORF">NPIL_678301</name>
</gene>